<organism evidence="1 2">
    <name type="scientific">Flavobacterium lacisediminis</name>
    <dbReference type="NCBI Taxonomy" id="2989705"/>
    <lineage>
        <taxon>Bacteria</taxon>
        <taxon>Pseudomonadati</taxon>
        <taxon>Bacteroidota</taxon>
        <taxon>Flavobacteriia</taxon>
        <taxon>Flavobacteriales</taxon>
        <taxon>Flavobacteriaceae</taxon>
        <taxon>Flavobacterium</taxon>
    </lineage>
</organism>
<name>A0ABT3EIZ4_9FLAO</name>
<protein>
    <submittedName>
        <fullName evidence="1">Uncharacterized protein</fullName>
    </submittedName>
</protein>
<evidence type="ECO:0000313" key="2">
    <source>
        <dbReference type="Proteomes" id="UP001165677"/>
    </source>
</evidence>
<evidence type="ECO:0000313" key="1">
    <source>
        <dbReference type="EMBL" id="MCW1148525.1"/>
    </source>
</evidence>
<gene>
    <name evidence="1" type="ORF">OJ995_09865</name>
</gene>
<dbReference type="EMBL" id="JAPCIO010000006">
    <property type="protein sequence ID" value="MCW1148525.1"/>
    <property type="molecule type" value="Genomic_DNA"/>
</dbReference>
<dbReference type="RefSeq" id="WP_264369260.1">
    <property type="nucleotide sequence ID" value="NZ_JAPCIO010000006.1"/>
</dbReference>
<proteinExistence type="predicted"/>
<dbReference type="Proteomes" id="UP001165677">
    <property type="component" value="Unassembled WGS sequence"/>
</dbReference>
<keyword evidence="2" id="KW-1185">Reference proteome</keyword>
<comment type="caution">
    <text evidence="1">The sequence shown here is derived from an EMBL/GenBank/DDBJ whole genome shotgun (WGS) entry which is preliminary data.</text>
</comment>
<accession>A0ABT3EIZ4</accession>
<reference evidence="1" key="1">
    <citation type="submission" date="2022-10" db="EMBL/GenBank/DDBJ databases">
        <title>Flavobacterium sp. nov., a bacterium isolated from lake sediment.</title>
        <authorList>
            <person name="Qu J.-H."/>
        </authorList>
    </citation>
    <scope>NUCLEOTIDE SEQUENCE</scope>
    <source>
        <strain evidence="1">TH16-21</strain>
    </source>
</reference>
<sequence>MQEIRNKVKMFRPTSQDLILFDPNLNDNSTRLLKFKDDQDNRYKIFVFTDTVKLETPLTTSLLFSINYPDKVCLAKKLLFEESGIGKIYTDNSQNEQIQLCIKLLMDNLKSLNFEINEGLTVYRNSIQLTLKQDRQMLAEIEGLKKIKSIVEYNFPDETGKIHFSDLPTDLRHMLKKFESLAISDDFEREEKILTLTEKQRIDFIESIQPKLENINVFLDTFSEIQLSEGAIRLQNLAKLFIELTNQHQNKNHS</sequence>